<dbReference type="SMART" id="SM00448">
    <property type="entry name" value="REC"/>
    <property type="match status" value="1"/>
</dbReference>
<reference evidence="4" key="1">
    <citation type="submission" date="2018-06" db="EMBL/GenBank/DDBJ databases">
        <authorList>
            <person name="Zhirakovskaya E."/>
        </authorList>
    </citation>
    <scope>NUCLEOTIDE SEQUENCE</scope>
</reference>
<feature type="domain" description="Response regulatory" evidence="3">
    <location>
        <begin position="1"/>
        <end position="108"/>
    </location>
</feature>
<gene>
    <name evidence="4" type="ORF">MNBD_GAMMA13-1010</name>
</gene>
<evidence type="ECO:0000256" key="1">
    <source>
        <dbReference type="ARBA" id="ARBA00022553"/>
    </source>
</evidence>
<accession>A0A3B0YN04</accession>
<dbReference type="Gene3D" id="3.40.50.2300">
    <property type="match status" value="1"/>
</dbReference>
<feature type="non-terminal residue" evidence="4">
    <location>
        <position position="1"/>
    </location>
</feature>
<keyword evidence="1" id="KW-0597">Phosphoprotein</keyword>
<evidence type="ECO:0000313" key="4">
    <source>
        <dbReference type="EMBL" id="VAW82288.1"/>
    </source>
</evidence>
<dbReference type="PROSITE" id="PS50110">
    <property type="entry name" value="RESPONSE_REGULATORY"/>
    <property type="match status" value="1"/>
</dbReference>
<protein>
    <recommendedName>
        <fullName evidence="3">Response regulatory domain-containing protein</fullName>
    </recommendedName>
</protein>
<dbReference type="PANTHER" id="PTHR45339:SF1">
    <property type="entry name" value="HYBRID SIGNAL TRANSDUCTION HISTIDINE KINASE J"/>
    <property type="match status" value="1"/>
</dbReference>
<dbReference type="AlphaFoldDB" id="A0A3B0YN04"/>
<name>A0A3B0YN04_9ZZZZ</name>
<dbReference type="InterPro" id="IPR011006">
    <property type="entry name" value="CheY-like_superfamily"/>
</dbReference>
<dbReference type="SUPFAM" id="SSF52172">
    <property type="entry name" value="CheY-like"/>
    <property type="match status" value="1"/>
</dbReference>
<dbReference type="PANTHER" id="PTHR45339">
    <property type="entry name" value="HYBRID SIGNAL TRANSDUCTION HISTIDINE KINASE J"/>
    <property type="match status" value="1"/>
</dbReference>
<dbReference type="InterPro" id="IPR001789">
    <property type="entry name" value="Sig_transdc_resp-reg_receiver"/>
</dbReference>
<evidence type="ECO:0000256" key="2">
    <source>
        <dbReference type="ARBA" id="ARBA00023012"/>
    </source>
</evidence>
<evidence type="ECO:0000259" key="3">
    <source>
        <dbReference type="PROSITE" id="PS50110"/>
    </source>
</evidence>
<sequence>TLLELTPILEGWSILVTAAGDGQEALETLADDAAFDLILMDLDMPSMDGFESTQHIRRDARLSDIAIIALTEKLDDNEQQRALACGVNGFMNKPVSADTLKTLLDQHFQNNTSQDPS</sequence>
<keyword evidence="2" id="KW-0902">Two-component regulatory system</keyword>
<dbReference type="GO" id="GO:0000160">
    <property type="term" value="P:phosphorelay signal transduction system"/>
    <property type="evidence" value="ECO:0007669"/>
    <property type="project" value="UniProtKB-KW"/>
</dbReference>
<dbReference type="EMBL" id="UOFK01000306">
    <property type="protein sequence ID" value="VAW82288.1"/>
    <property type="molecule type" value="Genomic_DNA"/>
</dbReference>
<dbReference type="CDD" id="cd17546">
    <property type="entry name" value="REC_hyHK_CKI1_RcsC-like"/>
    <property type="match status" value="1"/>
</dbReference>
<proteinExistence type="predicted"/>
<dbReference type="Pfam" id="PF00072">
    <property type="entry name" value="Response_reg"/>
    <property type="match status" value="1"/>
</dbReference>
<organism evidence="4">
    <name type="scientific">hydrothermal vent metagenome</name>
    <dbReference type="NCBI Taxonomy" id="652676"/>
    <lineage>
        <taxon>unclassified sequences</taxon>
        <taxon>metagenomes</taxon>
        <taxon>ecological metagenomes</taxon>
    </lineage>
</organism>